<protein>
    <submittedName>
        <fullName evidence="2">Uncharacterized protein</fullName>
    </submittedName>
</protein>
<proteinExistence type="predicted"/>
<keyword evidence="3" id="KW-1185">Reference proteome</keyword>
<dbReference type="EMBL" id="JAAXLA010000024">
    <property type="protein sequence ID" value="NMH98548.1"/>
    <property type="molecule type" value="Genomic_DNA"/>
</dbReference>
<feature type="region of interest" description="Disordered" evidence="1">
    <location>
        <begin position="41"/>
        <end position="143"/>
    </location>
</feature>
<sequence length="143" mass="14264">MPVHGDFYEAQLLVAGGAVTGLLDVDTTGCVGAALSGLGPAGAGVAFADGDGSRADDVRPISVDSADPGNPAPADLSPESADSPLESVDDSIGSPVGSPDDTPAGTAPTPPRTPRATTDPRPARAPRNPWVREARALTHHPIA</sequence>
<gene>
    <name evidence="2" type="ORF">HF526_14715</name>
</gene>
<name>A0ABX1SEC5_9PSEU</name>
<reference evidence="2 3" key="1">
    <citation type="submission" date="2020-04" db="EMBL/GenBank/DDBJ databases">
        <authorList>
            <person name="Klaysubun C."/>
            <person name="Duangmal K."/>
            <person name="Lipun K."/>
        </authorList>
    </citation>
    <scope>NUCLEOTIDE SEQUENCE [LARGE SCALE GENOMIC DNA]</scope>
    <source>
        <strain evidence="2 3">K10HN5</strain>
    </source>
</reference>
<comment type="caution">
    <text evidence="2">The sequence shown here is derived from an EMBL/GenBank/DDBJ whole genome shotgun (WGS) entry which is preliminary data.</text>
</comment>
<evidence type="ECO:0000256" key="1">
    <source>
        <dbReference type="SAM" id="MobiDB-lite"/>
    </source>
</evidence>
<dbReference type="RefSeq" id="WP_169381994.1">
    <property type="nucleotide sequence ID" value="NZ_JAAXLA010000024.1"/>
</dbReference>
<evidence type="ECO:0000313" key="2">
    <source>
        <dbReference type="EMBL" id="NMH98548.1"/>
    </source>
</evidence>
<evidence type="ECO:0000313" key="3">
    <source>
        <dbReference type="Proteomes" id="UP000820669"/>
    </source>
</evidence>
<feature type="compositionally biased region" description="Low complexity" evidence="1">
    <location>
        <begin position="41"/>
        <end position="50"/>
    </location>
</feature>
<accession>A0ABX1SEC5</accession>
<dbReference type="Proteomes" id="UP000820669">
    <property type="component" value="Unassembled WGS sequence"/>
</dbReference>
<organism evidence="2 3">
    <name type="scientific">Pseudonocardia acidicola</name>
    <dbReference type="NCBI Taxonomy" id="2724939"/>
    <lineage>
        <taxon>Bacteria</taxon>
        <taxon>Bacillati</taxon>
        <taxon>Actinomycetota</taxon>
        <taxon>Actinomycetes</taxon>
        <taxon>Pseudonocardiales</taxon>
        <taxon>Pseudonocardiaceae</taxon>
        <taxon>Pseudonocardia</taxon>
    </lineage>
</organism>